<evidence type="ECO:0000313" key="3">
    <source>
        <dbReference type="EMBL" id="HIS83329.1"/>
    </source>
</evidence>
<comment type="caution">
    <text evidence="3">The sequence shown here is derived from an EMBL/GenBank/DDBJ whole genome shotgun (WGS) entry which is preliminary data.</text>
</comment>
<dbReference type="PRINTS" id="PR00625">
    <property type="entry name" value="JDOMAIN"/>
</dbReference>
<dbReference type="CDD" id="cd06257">
    <property type="entry name" value="DnaJ"/>
    <property type="match status" value="1"/>
</dbReference>
<proteinExistence type="predicted"/>
<reference evidence="3" key="2">
    <citation type="journal article" date="2021" name="PeerJ">
        <title>Extensive microbial diversity within the chicken gut microbiome revealed by metagenomics and culture.</title>
        <authorList>
            <person name="Gilroy R."/>
            <person name="Ravi A."/>
            <person name="Getino M."/>
            <person name="Pursley I."/>
            <person name="Horton D.L."/>
            <person name="Alikhan N.F."/>
            <person name="Baker D."/>
            <person name="Gharbi K."/>
            <person name="Hall N."/>
            <person name="Watson M."/>
            <person name="Adriaenssens E.M."/>
            <person name="Foster-Nyarko E."/>
            <person name="Jarju S."/>
            <person name="Secka A."/>
            <person name="Antonio M."/>
            <person name="Oren A."/>
            <person name="Chaudhuri R.R."/>
            <person name="La Ragione R."/>
            <person name="Hildebrand F."/>
            <person name="Pallen M.J."/>
        </authorList>
    </citation>
    <scope>NUCLEOTIDE SEQUENCE</scope>
    <source>
        <strain evidence="3">CHK152-2994</strain>
    </source>
</reference>
<dbReference type="InterPro" id="IPR002939">
    <property type="entry name" value="DnaJ_C"/>
</dbReference>
<reference evidence="3" key="1">
    <citation type="submission" date="2020-10" db="EMBL/GenBank/DDBJ databases">
        <authorList>
            <person name="Gilroy R."/>
        </authorList>
    </citation>
    <scope>NUCLEOTIDE SEQUENCE</scope>
    <source>
        <strain evidence="3">CHK152-2994</strain>
    </source>
</reference>
<dbReference type="Proteomes" id="UP000824139">
    <property type="component" value="Unassembled WGS sequence"/>
</dbReference>
<accession>A0A9D1FX48</accession>
<dbReference type="PANTHER" id="PTHR43096">
    <property type="entry name" value="DNAJ HOMOLOG 1, MITOCHONDRIAL-RELATED"/>
    <property type="match status" value="1"/>
</dbReference>
<dbReference type="InterPro" id="IPR018253">
    <property type="entry name" value="DnaJ_domain_CS"/>
</dbReference>
<dbReference type="CDD" id="cd10747">
    <property type="entry name" value="DnaJ_C"/>
    <property type="match status" value="1"/>
</dbReference>
<dbReference type="AlphaFoldDB" id="A0A9D1FX48"/>
<dbReference type="FunFam" id="2.60.260.20:FF:000013">
    <property type="entry name" value="DnaJ subfamily B member 11"/>
    <property type="match status" value="1"/>
</dbReference>
<dbReference type="PROSITE" id="PS00636">
    <property type="entry name" value="DNAJ_1"/>
    <property type="match status" value="1"/>
</dbReference>
<dbReference type="SUPFAM" id="SSF49493">
    <property type="entry name" value="HSP40/DnaJ peptide-binding domain"/>
    <property type="match status" value="2"/>
</dbReference>
<sequence length="346" mass="37947">MEYKDYYEILGVKRSATEAEIKSAYRKLARKYHPDVNKTKEAEAKFKDINEAYEVLSDKAKRQRYDSLGANWQGGQSYTPPPGFEQFGFGGQGGNYQSFNFNGQDLGGFSDFFSSLFGDMMAGGATGRNAGGFSSFDFGGAQRAQSQRASRRPQKSEDLDVTKNLNITVDDIFAQRPISVKFSEMKRCGQCPPGGGFCSACGGTGIINEQKSIKVKLPPELKDGQKIRVKGEGKADEYGNKGDLYLIVHISDSEYQADGYDLTKEVEITPSEAVLGAKKEIKTLHGMITIKIPPLTSTGQMLRLKGLGLPKKGGGFGNLNAKVKIIIPKNLSQKQIDLYKQIQELG</sequence>
<keyword evidence="1" id="KW-0143">Chaperone</keyword>
<dbReference type="PANTHER" id="PTHR43096:SF52">
    <property type="entry name" value="DNAJ HOMOLOG 1, MITOCHONDRIAL-RELATED"/>
    <property type="match status" value="1"/>
</dbReference>
<organism evidence="3 4">
    <name type="scientific">Candidatus Scatenecus faecavium</name>
    <dbReference type="NCBI Taxonomy" id="2840915"/>
    <lineage>
        <taxon>Bacteria</taxon>
        <taxon>Candidatus Scatenecus</taxon>
    </lineage>
</organism>
<dbReference type="InterPro" id="IPR008971">
    <property type="entry name" value="HSP40/DnaJ_pept-bd"/>
</dbReference>
<evidence type="ECO:0000256" key="1">
    <source>
        <dbReference type="ARBA" id="ARBA00023186"/>
    </source>
</evidence>
<dbReference type="Pfam" id="PF00226">
    <property type="entry name" value="DnaJ"/>
    <property type="match status" value="1"/>
</dbReference>
<dbReference type="SMART" id="SM00271">
    <property type="entry name" value="DnaJ"/>
    <property type="match status" value="1"/>
</dbReference>
<evidence type="ECO:0000259" key="2">
    <source>
        <dbReference type="PROSITE" id="PS50076"/>
    </source>
</evidence>
<feature type="domain" description="J" evidence="2">
    <location>
        <begin position="5"/>
        <end position="69"/>
    </location>
</feature>
<evidence type="ECO:0000313" key="4">
    <source>
        <dbReference type="Proteomes" id="UP000824139"/>
    </source>
</evidence>
<dbReference type="GO" id="GO:0051082">
    <property type="term" value="F:unfolded protein binding"/>
    <property type="evidence" value="ECO:0007669"/>
    <property type="project" value="InterPro"/>
</dbReference>
<dbReference type="EMBL" id="DVJO01000153">
    <property type="protein sequence ID" value="HIS83329.1"/>
    <property type="molecule type" value="Genomic_DNA"/>
</dbReference>
<dbReference type="InterPro" id="IPR001623">
    <property type="entry name" value="DnaJ_domain"/>
</dbReference>
<dbReference type="Gene3D" id="1.10.287.110">
    <property type="entry name" value="DnaJ domain"/>
    <property type="match status" value="1"/>
</dbReference>
<gene>
    <name evidence="3" type="ORF">IAD41_06975</name>
</gene>
<dbReference type="GO" id="GO:0042026">
    <property type="term" value="P:protein refolding"/>
    <property type="evidence" value="ECO:0007669"/>
    <property type="project" value="TreeGrafter"/>
</dbReference>
<dbReference type="Pfam" id="PF01556">
    <property type="entry name" value="DnaJ_C"/>
    <property type="match status" value="1"/>
</dbReference>
<name>A0A9D1FX48_9BACT</name>
<dbReference type="InterPro" id="IPR036869">
    <property type="entry name" value="J_dom_sf"/>
</dbReference>
<dbReference type="GO" id="GO:0005737">
    <property type="term" value="C:cytoplasm"/>
    <property type="evidence" value="ECO:0007669"/>
    <property type="project" value="TreeGrafter"/>
</dbReference>
<protein>
    <submittedName>
        <fullName evidence="3">DnaJ domain-containing protein</fullName>
    </submittedName>
</protein>
<dbReference type="SUPFAM" id="SSF46565">
    <property type="entry name" value="Chaperone J-domain"/>
    <property type="match status" value="1"/>
</dbReference>
<dbReference type="PROSITE" id="PS50076">
    <property type="entry name" value="DNAJ_2"/>
    <property type="match status" value="1"/>
</dbReference>
<dbReference type="Gene3D" id="2.60.260.20">
    <property type="entry name" value="Urease metallochaperone UreE, N-terminal domain"/>
    <property type="match status" value="2"/>
</dbReference>